<dbReference type="EMBL" id="JACRSX010000004">
    <property type="protein sequence ID" value="MBC8562081.1"/>
    <property type="molecule type" value="Genomic_DNA"/>
</dbReference>
<accession>A0ABR7N0C5</accession>
<sequence>MMKRFLKDKSGSSLVLVMICMSFLILLAGAVITTTITNIYLKSSQKATQENFYQTDSILDAIAAGIQNESSAASASAYEKALGEYNASLTSSGNSLDNKYIKDFLTDMVSKLTGGTAYDPNITSYQYLDSVLESYLTDEQAKSYIRHPADSNGITKGNLVLDGDALILKDVKVIKEHDTQKDYETTLTTDIRIEVPTVSTEAHSEYLNYAILADNQILADNGSIFAKVNGNMYAGTVERDATKEDTKAGIVISGGAKLKINADQIITRGDVSVSGGSALEIGKSASSDKNAELWAENILTSNSSTGAGGNEVNINATSYIADDMEIAGDDDSVTLKGKYYGYNFVDNYSNVVVSPAPKKLSTKAEYSSSISINGHDDDLLMTGLSELVLAGRTFISKKTTYANDVKPLNNPDIELGESLAVKSGQLSYFVGAVTSSGSGATDGFVKRVDALENANPGCVHATSVPGKGTFDTDSQKGRPCYYFAVPSSDGTGDVQYLFDYLSYEERIGIPDNADGTKQFDVLKMITDGELDAAQPLKLYSRKDKNVSADDIHYFYLSFVDSKAASRFFDLFYNQSAQQTIYDTVNKTYVDTIGIQLPSFAGNKVGYILSSGNIMYSDNTQKDVNGKGKIALRLENTLQTPSNSFLQFAKESSKLYMSKQLALVDDYETAANSSNWRLYETGDLSKSGKSDSTNLFNTLVKVNDIPVGTKIGHYPITRENGNTVQCGYIISDGDVTWPNDYTNQAGCSLSDPCFILAKGKVTVLGSDANSFNGLIISGNDVELAAASTTVNSDSEAIEKLFEYDKKQAKPVFYNLMQEYFRKSVEAAIGNDGSSSNTNNVSYENWKKNG</sequence>
<dbReference type="Proteomes" id="UP000606193">
    <property type="component" value="Unassembled WGS sequence"/>
</dbReference>
<evidence type="ECO:0000313" key="1">
    <source>
        <dbReference type="EMBL" id="MBC8562081.1"/>
    </source>
</evidence>
<protein>
    <submittedName>
        <fullName evidence="1">Uncharacterized protein</fullName>
    </submittedName>
</protein>
<organism evidence="1 2">
    <name type="scientific">Jutongia huaianensis</name>
    <dbReference type="NCBI Taxonomy" id="2763668"/>
    <lineage>
        <taxon>Bacteria</taxon>
        <taxon>Bacillati</taxon>
        <taxon>Bacillota</taxon>
        <taxon>Clostridia</taxon>
        <taxon>Lachnospirales</taxon>
        <taxon>Lachnospiraceae</taxon>
        <taxon>Jutongia</taxon>
    </lineage>
</organism>
<evidence type="ECO:0000313" key="2">
    <source>
        <dbReference type="Proteomes" id="UP000606193"/>
    </source>
</evidence>
<gene>
    <name evidence="1" type="ORF">H8704_05440</name>
</gene>
<comment type="caution">
    <text evidence="1">The sequence shown here is derived from an EMBL/GenBank/DDBJ whole genome shotgun (WGS) entry which is preliminary data.</text>
</comment>
<proteinExistence type="predicted"/>
<dbReference type="RefSeq" id="WP_249297615.1">
    <property type="nucleotide sequence ID" value="NZ_JACRSX010000004.1"/>
</dbReference>
<name>A0ABR7N0C5_9FIRM</name>
<reference evidence="1 2" key="1">
    <citation type="submission" date="2020-08" db="EMBL/GenBank/DDBJ databases">
        <title>Genome public.</title>
        <authorList>
            <person name="Liu C."/>
            <person name="Sun Q."/>
        </authorList>
    </citation>
    <scope>NUCLEOTIDE SEQUENCE [LARGE SCALE GENOMIC DNA]</scope>
    <source>
        <strain evidence="1 2">NSJ-37</strain>
    </source>
</reference>
<keyword evidence="2" id="KW-1185">Reference proteome</keyword>